<keyword evidence="14" id="KW-1185">Reference proteome</keyword>
<gene>
    <name evidence="10" type="primary">L3</name>
</gene>
<evidence type="ECO:0000256" key="1">
    <source>
        <dbReference type="ARBA" id="ARBA00022562"/>
    </source>
</evidence>
<evidence type="ECO:0000256" key="11">
    <source>
        <dbReference type="PIRNR" id="PIRNR001218"/>
    </source>
</evidence>
<dbReference type="EMBL" id="KY427939">
    <property type="protein sequence ID" value="ARE31890.1"/>
    <property type="molecule type" value="Genomic_DNA"/>
</dbReference>
<comment type="similarity">
    <text evidence="10 11">Belongs to the peptidase C5 family.</text>
</comment>
<dbReference type="Proteomes" id="UP000201505">
    <property type="component" value="Segment"/>
</dbReference>
<organism evidence="13 14">
    <name type="scientific">red squirrel adenovirus 1</name>
    <dbReference type="NCBI Taxonomy" id="2773314"/>
    <lineage>
        <taxon>Viruses</taxon>
        <taxon>Varidnaviria</taxon>
        <taxon>Bamfordvirae</taxon>
        <taxon>Preplasmiviricota</taxon>
        <taxon>Polisuviricotina</taxon>
        <taxon>Pharingeaviricetes</taxon>
        <taxon>Rowavirales</taxon>
        <taxon>Adenoviridae</taxon>
        <taxon>Mastadenovirus</taxon>
        <taxon>Mastadenovirus sciuri</taxon>
        <taxon>Squirrel mastadenovirus A</taxon>
    </lineage>
</organism>
<dbReference type="GO" id="GO:0044423">
    <property type="term" value="C:virion component"/>
    <property type="evidence" value="ECO:0007669"/>
    <property type="project" value="UniProtKB-UniRule"/>
</dbReference>
<proteinExistence type="evidence at transcript level"/>
<feature type="active site" evidence="10 12">
    <location>
        <position position="71"/>
    </location>
</feature>
<evidence type="ECO:0000256" key="4">
    <source>
        <dbReference type="ARBA" id="ARBA00022807"/>
    </source>
</evidence>
<evidence type="ECO:0000256" key="8">
    <source>
        <dbReference type="ARBA" id="ARBA00023125"/>
    </source>
</evidence>
<dbReference type="PIRSF" id="PIRSF001218">
    <property type="entry name" value="Protease_ADV"/>
    <property type="match status" value="1"/>
</dbReference>
<evidence type="ECO:0000313" key="14">
    <source>
        <dbReference type="Proteomes" id="UP000201505"/>
    </source>
</evidence>
<dbReference type="InterPro" id="IPR000855">
    <property type="entry name" value="Peptidase_C5"/>
</dbReference>
<keyword evidence="8 10" id="KW-0238">DNA-binding</keyword>
<comment type="function">
    <text evidence="10">Cleaves viral precursor proteins (pTP, pIIIa, pVI, pVII, pVIII, and pX) inside newly assembled particles giving rise to mature virions. Protease complexed to its cofactor slides along the viral DNA to specifically locate and cleave the viral precursors. Mature virions have a weakened organization compared to the unmature virions, thereby facilitating subsequent uncoating. Without maturation, the particle lacks infectivity and is unable to uncoat. Late in adenovirus infection, in the cytoplasm, may participate in the cytoskeleton destruction. Cleaves host cell cytoskeletal keratins K7 and K18.</text>
</comment>
<feature type="active site" evidence="10 12">
    <location>
        <position position="54"/>
    </location>
</feature>
<keyword evidence="3 10" id="KW-0378">Hydrolase</keyword>
<keyword evidence="4 10" id="KW-0788">Thiol protease</keyword>
<evidence type="ECO:0000256" key="5">
    <source>
        <dbReference type="ARBA" id="ARBA00022813"/>
    </source>
</evidence>
<evidence type="ECO:0000256" key="10">
    <source>
        <dbReference type="HAMAP-Rule" id="MF_04059"/>
    </source>
</evidence>
<sequence length="206" mass="23445">MGTSEEELNHLVRDLGIQPYYLGTFDNTFPGFINQNKMCCAIVNTAHRSTGGIHWIAMAWYPPTRAFYLFDPFGFSDAKLSQIYQFQYEGLLKRSAISSTSGGCVTLVKSTESVQGPDSAACGLFCCLFLYAFVHWPSHPLKHNSAIDLLKGVPNSKMNSPLYEKTLYNNQQNLYRFLFERSPYFRLHAKSIMSRTAFDKMKTMTK</sequence>
<protein>
    <recommendedName>
        <fullName evidence="10">Protease</fullName>
        <ecNumber evidence="10">3.4.22.39</ecNumber>
    </recommendedName>
    <alternativeName>
        <fullName evidence="10">Adenain</fullName>
    </alternativeName>
    <alternativeName>
        <fullName evidence="10">Adenovirus protease</fullName>
        <shortName evidence="10">AVP</shortName>
    </alternativeName>
    <alternativeName>
        <fullName evidence="10">Adenovirus proteinase</fullName>
    </alternativeName>
    <alternativeName>
        <fullName evidence="10">Endoprotease</fullName>
    </alternativeName>
</protein>
<comment type="activity regulation">
    <text evidence="10">Requires DNA and protease cofactor for maximal activation. Inside nascent virions, becomes partially activated by binding to the viral DNA, allowing it to cleave the cofactor that binds to the protease and fully activates it. Actin, like the viral protease cofactor, seems to act as a cofactor in the cleavage of cytokeratin 18 and of actin itself.</text>
</comment>
<dbReference type="GO" id="GO:0003677">
    <property type="term" value="F:DNA binding"/>
    <property type="evidence" value="ECO:0007669"/>
    <property type="project" value="UniProtKB-UniRule"/>
</dbReference>
<dbReference type="HAMAP" id="MF_04059">
    <property type="entry name" value="ADV_PRO"/>
    <property type="match status" value="1"/>
</dbReference>
<dbReference type="InterPro" id="IPR038765">
    <property type="entry name" value="Papain-like_cys_pep_sf"/>
</dbReference>
<comment type="miscellaneous">
    <text evidence="10">All late proteins expressed from the major late promoter are produced by alternative splicing and alternative polyadenylation of the same gene giving rise to non-overlapping ORFs. A leader sequence is present in the N-terminus of all these mRNAs and is recognized by the viral shutoff protein to provide expression although conventional translation via ribosome scanning from the cap has been shut off in the host cell.</text>
</comment>
<dbReference type="EC" id="3.4.22.39" evidence="10"/>
<evidence type="ECO:0000256" key="7">
    <source>
        <dbReference type="ARBA" id="ARBA00022921"/>
    </source>
</evidence>
<keyword evidence="9 10" id="KW-1015">Disulfide bond</keyword>
<dbReference type="Pfam" id="PF00770">
    <property type="entry name" value="Peptidase_C5"/>
    <property type="match status" value="1"/>
</dbReference>
<comment type="catalytic activity">
    <reaction evidence="10 11">
        <text>Cleaves proteins of the adenovirus and its host cell at two consensus sites: -Yaa-Xaa-Gly-Gly-|-Xaa- and -Yaa-Xaa-Gly-Xaa-|-Gly- (in which Yaa is Met, Ile or Leu, and Xaa is any amino acid).</text>
        <dbReference type="EC" id="3.4.22.39"/>
    </reaction>
</comment>
<keyword evidence="5 10" id="KW-0068">Autocatalytic cleavage</keyword>
<dbReference type="Gene3D" id="3.40.395.10">
    <property type="entry name" value="Adenoviral Proteinase, Chain A"/>
    <property type="match status" value="1"/>
</dbReference>
<evidence type="ECO:0000256" key="9">
    <source>
        <dbReference type="ARBA" id="ARBA00023157"/>
    </source>
</evidence>
<evidence type="ECO:0000256" key="2">
    <source>
        <dbReference type="ARBA" id="ARBA00022670"/>
    </source>
</evidence>
<name>A0A240FBG5_9ADEN</name>
<keyword evidence="7 10" id="KW-0426">Late protein</keyword>
<dbReference type="SUPFAM" id="SSF54001">
    <property type="entry name" value="Cysteine proteinases"/>
    <property type="match status" value="1"/>
</dbReference>
<keyword evidence="1 10" id="KW-1048">Host nucleus</keyword>
<accession>A0A240FBG5</accession>
<comment type="subcellular location">
    <subcellularLocation>
        <location evidence="10">Virion</location>
    </subcellularLocation>
    <subcellularLocation>
        <location evidence="10">Host nucleus</location>
    </subcellularLocation>
    <text evidence="10">Present in about 10 copies per virion.</text>
</comment>
<feature type="site" description="Cleavage; by autolysis" evidence="10">
    <location>
        <begin position="51"/>
        <end position="52"/>
    </location>
</feature>
<evidence type="ECO:0000256" key="12">
    <source>
        <dbReference type="PIRSR" id="PIRSR001218-1"/>
    </source>
</evidence>
<dbReference type="GO" id="GO:0042025">
    <property type="term" value="C:host cell nucleus"/>
    <property type="evidence" value="ECO:0007669"/>
    <property type="project" value="UniProtKB-SubCell"/>
</dbReference>
<dbReference type="PRINTS" id="PR00703">
    <property type="entry name" value="ADVENDOPTASE"/>
</dbReference>
<comment type="induction">
    <text evidence="10">Expressed in the late phase of the viral replicative cycle.</text>
</comment>
<evidence type="ECO:0000256" key="3">
    <source>
        <dbReference type="ARBA" id="ARBA00022801"/>
    </source>
</evidence>
<dbReference type="GO" id="GO:0006508">
    <property type="term" value="P:proteolysis"/>
    <property type="evidence" value="ECO:0007669"/>
    <property type="project" value="UniProtKB-KW"/>
</dbReference>
<evidence type="ECO:0000313" key="13">
    <source>
        <dbReference type="EMBL" id="ARE31890.1"/>
    </source>
</evidence>
<comment type="subunit">
    <text evidence="10">Interacts with protease cofactor pVI-C; this interaction is necessary for protease activation.</text>
</comment>
<feature type="disulfide bond" description="Interchain (with C-10 in cleaved protease cofactor pVI-C)" evidence="10">
    <location>
        <position position="104"/>
    </location>
</feature>
<feature type="active site" evidence="10 12">
    <location>
        <position position="122"/>
    </location>
</feature>
<dbReference type="GO" id="GO:0004197">
    <property type="term" value="F:cysteine-type endopeptidase activity"/>
    <property type="evidence" value="ECO:0007669"/>
    <property type="project" value="UniProtKB-UniRule"/>
</dbReference>
<reference evidence="13 14" key="1">
    <citation type="journal article" date="2017" name="Arch. Virol.">
        <title>A red squirrel associated adenovirus identified by a combined microarray and deep sequencing approach.</title>
        <authorList>
            <person name="Abendroth B."/>
            <person name="Hoper D."/>
            <person name="Ulrich R.G."/>
            <person name="Larres G."/>
            <person name="Beer M."/>
        </authorList>
    </citation>
    <scope>NUCLEOTIDE SEQUENCE [LARGE SCALE GENOMIC DNA]</scope>
    <source>
        <strain evidence="13 14">DE/2013/Sciurus vulgaris/2013Pa405-00252</strain>
    </source>
</reference>
<evidence type="ECO:0000256" key="6">
    <source>
        <dbReference type="ARBA" id="ARBA00022844"/>
    </source>
</evidence>
<keyword evidence="2 10" id="KW-0645">Protease</keyword>
<keyword evidence="6 10" id="KW-0946">Virion</keyword>